<reference evidence="1 2" key="1">
    <citation type="submission" date="2019-03" db="EMBL/GenBank/DDBJ databases">
        <title>An improved genome assembly of the fluke Schistosoma japonicum.</title>
        <authorList>
            <person name="Hu W."/>
            <person name="Luo F."/>
            <person name="Yin M."/>
            <person name="Mo X."/>
            <person name="Sun C."/>
            <person name="Wu Q."/>
            <person name="Zhu B."/>
            <person name="Xiang M."/>
            <person name="Wang J."/>
            <person name="Wang Y."/>
            <person name="Zhang T."/>
            <person name="Xu B."/>
            <person name="Zheng H."/>
            <person name="Feng Z."/>
        </authorList>
    </citation>
    <scope>NUCLEOTIDE SEQUENCE [LARGE SCALE GENOMIC DNA]</scope>
    <source>
        <strain evidence="1">HuSjv2</strain>
        <tissue evidence="1">Worms</tissue>
    </source>
</reference>
<comment type="caution">
    <text evidence="1">The sequence shown here is derived from an EMBL/GenBank/DDBJ whole genome shotgun (WGS) entry which is preliminary data.</text>
</comment>
<protein>
    <submittedName>
        <fullName evidence="1">Uncharacterized protein</fullName>
    </submittedName>
</protein>
<proteinExistence type="predicted"/>
<dbReference type="EMBL" id="SKCS01000397">
    <property type="protein sequence ID" value="TNN09209.1"/>
    <property type="molecule type" value="Genomic_DNA"/>
</dbReference>
<evidence type="ECO:0000313" key="2">
    <source>
        <dbReference type="Proteomes" id="UP000311919"/>
    </source>
</evidence>
<dbReference type="AlphaFoldDB" id="A0A4Z2CYA4"/>
<evidence type="ECO:0000313" key="1">
    <source>
        <dbReference type="EMBL" id="TNN09209.1"/>
    </source>
</evidence>
<dbReference type="Proteomes" id="UP000311919">
    <property type="component" value="Unassembled WGS sequence"/>
</dbReference>
<accession>A0A4Z2CYA4</accession>
<feature type="non-terminal residue" evidence="1">
    <location>
        <position position="1"/>
    </location>
</feature>
<organism evidence="1 2">
    <name type="scientific">Schistosoma japonicum</name>
    <name type="common">Blood fluke</name>
    <dbReference type="NCBI Taxonomy" id="6182"/>
    <lineage>
        <taxon>Eukaryota</taxon>
        <taxon>Metazoa</taxon>
        <taxon>Spiralia</taxon>
        <taxon>Lophotrochozoa</taxon>
        <taxon>Platyhelminthes</taxon>
        <taxon>Trematoda</taxon>
        <taxon>Digenea</taxon>
        <taxon>Strigeidida</taxon>
        <taxon>Schistosomatoidea</taxon>
        <taxon>Schistosomatidae</taxon>
        <taxon>Schistosoma</taxon>
    </lineage>
</organism>
<name>A0A4Z2CYA4_SCHJA</name>
<sequence>AFYFLQQEIDFLGYYYVPIKKWEKETSILKNTRKKSIILVTLRERKRKVKNTVLKTIINLVQENVLHHHQTLTTKRSNCHQYDKNVTLIQFICLVFIFI</sequence>
<keyword evidence="2" id="KW-1185">Reference proteome</keyword>
<gene>
    <name evidence="1" type="ORF">EWB00_006420</name>
</gene>